<keyword evidence="12 16" id="KW-0408">Iron</keyword>
<dbReference type="OrthoDB" id="16906at2759"/>
<name>A0A9W6YUU2_AMBMO</name>
<reference evidence="17" key="1">
    <citation type="submission" date="2023-04" db="EMBL/GenBank/DDBJ databases">
        <title>Ambrosiozyma monospora NBRC 1965.</title>
        <authorList>
            <person name="Ichikawa N."/>
            <person name="Sato H."/>
            <person name="Tonouchi N."/>
        </authorList>
    </citation>
    <scope>NUCLEOTIDE SEQUENCE</scope>
    <source>
        <strain evidence="17">NBRC 1965</strain>
    </source>
</reference>
<dbReference type="InterPro" id="IPR038659">
    <property type="entry name" value="AOX_sf"/>
</dbReference>
<evidence type="ECO:0000313" key="17">
    <source>
        <dbReference type="EMBL" id="GMG21885.1"/>
    </source>
</evidence>
<organism evidence="17 18">
    <name type="scientific">Ambrosiozyma monospora</name>
    <name type="common">Yeast</name>
    <name type="synonym">Endomycopsis monosporus</name>
    <dbReference type="NCBI Taxonomy" id="43982"/>
    <lineage>
        <taxon>Eukaryota</taxon>
        <taxon>Fungi</taxon>
        <taxon>Dikarya</taxon>
        <taxon>Ascomycota</taxon>
        <taxon>Saccharomycotina</taxon>
        <taxon>Pichiomycetes</taxon>
        <taxon>Pichiales</taxon>
        <taxon>Pichiaceae</taxon>
        <taxon>Ambrosiozyma</taxon>
    </lineage>
</organism>
<evidence type="ECO:0000256" key="9">
    <source>
        <dbReference type="ARBA" id="ARBA00022982"/>
    </source>
</evidence>
<dbReference type="FunFam" id="1.20.1260.140:FF:000002">
    <property type="entry name" value="Alternative oxidase"/>
    <property type="match status" value="1"/>
</dbReference>
<keyword evidence="6 16" id="KW-0479">Metal-binding</keyword>
<keyword evidence="18" id="KW-1185">Reference proteome</keyword>
<keyword evidence="5 16" id="KW-0812">Transmembrane</keyword>
<protein>
    <recommendedName>
        <fullName evidence="16">Alternative oxidase</fullName>
        <ecNumber evidence="16">1.-.-.-</ecNumber>
    </recommendedName>
</protein>
<dbReference type="GO" id="GO:0005743">
    <property type="term" value="C:mitochondrial inner membrane"/>
    <property type="evidence" value="ECO:0007669"/>
    <property type="project" value="UniProtKB-SubCell"/>
</dbReference>
<keyword evidence="3" id="KW-0813">Transport</keyword>
<accession>A0A9W6YUU2</accession>
<gene>
    <name evidence="17" type="ORF">Amon01_000232000</name>
</gene>
<comment type="function">
    <text evidence="15">Catalyzes cyanide-resistant oxygen consumption. May increase respiration when the cytochrome respiratory pathway is restricted, or in response to low temperatures.</text>
</comment>
<comment type="similarity">
    <text evidence="2 16">Belongs to the alternative oxidase family.</text>
</comment>
<dbReference type="GO" id="GO:0010230">
    <property type="term" value="P:alternative respiration"/>
    <property type="evidence" value="ECO:0007669"/>
    <property type="project" value="TreeGrafter"/>
</dbReference>
<dbReference type="EMBL" id="BSXU01000831">
    <property type="protein sequence ID" value="GMG21885.1"/>
    <property type="molecule type" value="Genomic_DNA"/>
</dbReference>
<keyword evidence="11 16" id="KW-0560">Oxidoreductase</keyword>
<evidence type="ECO:0000256" key="11">
    <source>
        <dbReference type="ARBA" id="ARBA00023002"/>
    </source>
</evidence>
<keyword evidence="13" id="KW-0496">Mitochondrion</keyword>
<dbReference type="InterPro" id="IPR002680">
    <property type="entry name" value="AOX"/>
</dbReference>
<proteinExistence type="inferred from homology"/>
<keyword evidence="10" id="KW-1133">Transmembrane helix</keyword>
<evidence type="ECO:0000256" key="2">
    <source>
        <dbReference type="ARBA" id="ARBA00008388"/>
    </source>
</evidence>
<comment type="cofactor">
    <cofactor evidence="16">
        <name>Fe cation</name>
        <dbReference type="ChEBI" id="CHEBI:24875"/>
    </cofactor>
    <text evidence="16">Binds 2 iron ions per subunit.</text>
</comment>
<comment type="subcellular location">
    <subcellularLocation>
        <location evidence="1">Mitochondrion inner membrane</location>
    </subcellularLocation>
</comment>
<evidence type="ECO:0000256" key="3">
    <source>
        <dbReference type="ARBA" id="ARBA00022448"/>
    </source>
</evidence>
<comment type="caution">
    <text evidence="17">The sequence shown here is derived from an EMBL/GenBank/DDBJ whole genome shotgun (WGS) entry which is preliminary data.</text>
</comment>
<dbReference type="AlphaFoldDB" id="A0A9W6YUU2"/>
<dbReference type="Gene3D" id="1.20.1260.140">
    <property type="entry name" value="Alternative oxidase"/>
    <property type="match status" value="1"/>
</dbReference>
<keyword evidence="14 16" id="KW-0472">Membrane</keyword>
<dbReference type="GO" id="GO:0009916">
    <property type="term" value="F:alternative oxidase activity"/>
    <property type="evidence" value="ECO:0007669"/>
    <property type="project" value="UniProtKB-UniRule"/>
</dbReference>
<dbReference type="EC" id="1.-.-.-" evidence="16"/>
<sequence length="361" mass="40971">MLAFQIHTSPITRNTLYKAGSIYSPRITRTLATTKTAKVTLTHTPPPVGFDQHNLQPNLPKAKGTGLLYVLPKVEADATFISEPAFPHPGFDSQEMKAIKFEHRPAVTISDYCALGFMRGLRHTFDFCTGYKEPRDKAHQIAIANSAGRMTVDKWLARFVVLESIAGIPGAVAGFLRHLHSLRRFRRDKAWVETLLDEAYNEKMHLLTFLKIAKPSLFTKCLLYVGQGIFCNAFFFTYLINPKICHRFVGYLEEEAVSTYSRCISDLELGLCPELAKTEVPQIAKDYWKLSDDATFYDLIQYVRADEAKHREVNHTFANLKFYGQDRNPFALTVKGTDKPQPTHSLKNHKATGWERGDLIL</sequence>
<evidence type="ECO:0000256" key="14">
    <source>
        <dbReference type="ARBA" id="ARBA00023136"/>
    </source>
</evidence>
<keyword evidence="7" id="KW-0999">Mitochondrion inner membrane</keyword>
<evidence type="ECO:0000313" key="18">
    <source>
        <dbReference type="Proteomes" id="UP001165063"/>
    </source>
</evidence>
<evidence type="ECO:0000256" key="13">
    <source>
        <dbReference type="ARBA" id="ARBA00023128"/>
    </source>
</evidence>
<dbReference type="GO" id="GO:0046872">
    <property type="term" value="F:metal ion binding"/>
    <property type="evidence" value="ECO:0007669"/>
    <property type="project" value="UniProtKB-UniRule"/>
</dbReference>
<dbReference type="PANTHER" id="PTHR31803">
    <property type="entry name" value="ALTERNATIVE OXIDASE"/>
    <property type="match status" value="1"/>
</dbReference>
<evidence type="ECO:0000256" key="8">
    <source>
        <dbReference type="ARBA" id="ARBA00022946"/>
    </source>
</evidence>
<dbReference type="PANTHER" id="PTHR31803:SF3">
    <property type="entry name" value="ALTERNATIVE OXIDASE"/>
    <property type="match status" value="1"/>
</dbReference>
<evidence type="ECO:0000256" key="7">
    <source>
        <dbReference type="ARBA" id="ARBA00022792"/>
    </source>
</evidence>
<keyword evidence="4 16" id="KW-0679">Respiratory chain</keyword>
<evidence type="ECO:0000256" key="5">
    <source>
        <dbReference type="ARBA" id="ARBA00022692"/>
    </source>
</evidence>
<evidence type="ECO:0000256" key="12">
    <source>
        <dbReference type="ARBA" id="ARBA00023004"/>
    </source>
</evidence>
<dbReference type="CDD" id="cd01053">
    <property type="entry name" value="AOX"/>
    <property type="match status" value="1"/>
</dbReference>
<dbReference type="GO" id="GO:0098803">
    <property type="term" value="C:respiratory chain complex"/>
    <property type="evidence" value="ECO:0007669"/>
    <property type="project" value="UniProtKB-UniRule"/>
</dbReference>
<evidence type="ECO:0000256" key="15">
    <source>
        <dbReference type="ARBA" id="ARBA00025285"/>
    </source>
</evidence>
<evidence type="ECO:0000256" key="10">
    <source>
        <dbReference type="ARBA" id="ARBA00022989"/>
    </source>
</evidence>
<keyword evidence="9 16" id="KW-0249">Electron transport</keyword>
<dbReference type="Proteomes" id="UP001165063">
    <property type="component" value="Unassembled WGS sequence"/>
</dbReference>
<keyword evidence="8" id="KW-0809">Transit peptide</keyword>
<evidence type="ECO:0000256" key="16">
    <source>
        <dbReference type="RuleBase" id="RU003779"/>
    </source>
</evidence>
<dbReference type="Pfam" id="PF01786">
    <property type="entry name" value="AOX"/>
    <property type="match status" value="1"/>
</dbReference>
<evidence type="ECO:0000256" key="6">
    <source>
        <dbReference type="ARBA" id="ARBA00022723"/>
    </source>
</evidence>
<evidence type="ECO:0000256" key="1">
    <source>
        <dbReference type="ARBA" id="ARBA00004273"/>
    </source>
</evidence>
<evidence type="ECO:0000256" key="4">
    <source>
        <dbReference type="ARBA" id="ARBA00022660"/>
    </source>
</evidence>